<dbReference type="PANTHER" id="PTHR30246:SF1">
    <property type="entry name" value="2-DEHYDRO-3-DEOXY-6-PHOSPHOGALACTONATE ALDOLASE-RELATED"/>
    <property type="match status" value="1"/>
</dbReference>
<accession>A0A412ZA54</accession>
<name>A0A412ZA54_9FIRM</name>
<evidence type="ECO:0000313" key="6">
    <source>
        <dbReference type="EMBL" id="RGV76956.1"/>
    </source>
</evidence>
<evidence type="ECO:0000313" key="7">
    <source>
        <dbReference type="Proteomes" id="UP000284543"/>
    </source>
</evidence>
<evidence type="ECO:0000256" key="2">
    <source>
        <dbReference type="ARBA" id="ARBA00006906"/>
    </source>
</evidence>
<dbReference type="RefSeq" id="WP_002570616.1">
    <property type="nucleotide sequence ID" value="NZ_CAUFHZ010000050.1"/>
</dbReference>
<keyword evidence="5" id="KW-0119">Carbohydrate metabolism</keyword>
<evidence type="ECO:0000256" key="3">
    <source>
        <dbReference type="ARBA" id="ARBA00011233"/>
    </source>
</evidence>
<proteinExistence type="inferred from homology"/>
<comment type="similarity">
    <text evidence="2">Belongs to the KHG/KDPG aldolase family.</text>
</comment>
<protein>
    <submittedName>
        <fullName evidence="6">2-dehydro-3-deoxyphosphogluconate aldolase</fullName>
    </submittedName>
</protein>
<comment type="pathway">
    <text evidence="1">Carbohydrate acid metabolism.</text>
</comment>
<organism evidence="6 7">
    <name type="scientific">Enterocloster bolteae</name>
    <dbReference type="NCBI Taxonomy" id="208479"/>
    <lineage>
        <taxon>Bacteria</taxon>
        <taxon>Bacillati</taxon>
        <taxon>Bacillota</taxon>
        <taxon>Clostridia</taxon>
        <taxon>Lachnospirales</taxon>
        <taxon>Lachnospiraceae</taxon>
        <taxon>Enterocloster</taxon>
    </lineage>
</organism>
<dbReference type="EMBL" id="QRZM01000003">
    <property type="protein sequence ID" value="RGV76956.1"/>
    <property type="molecule type" value="Genomic_DNA"/>
</dbReference>
<keyword evidence="4" id="KW-0456">Lyase</keyword>
<dbReference type="SUPFAM" id="SSF51569">
    <property type="entry name" value="Aldolase"/>
    <property type="match status" value="1"/>
</dbReference>
<dbReference type="InterPro" id="IPR013785">
    <property type="entry name" value="Aldolase_TIM"/>
</dbReference>
<dbReference type="Gene3D" id="3.20.20.70">
    <property type="entry name" value="Aldolase class I"/>
    <property type="match status" value="1"/>
</dbReference>
<evidence type="ECO:0000256" key="1">
    <source>
        <dbReference type="ARBA" id="ARBA00004761"/>
    </source>
</evidence>
<gene>
    <name evidence="6" type="ORF">DWW02_10480</name>
</gene>
<dbReference type="GO" id="GO:0016829">
    <property type="term" value="F:lyase activity"/>
    <property type="evidence" value="ECO:0007669"/>
    <property type="project" value="UniProtKB-KW"/>
</dbReference>
<dbReference type="Proteomes" id="UP000284543">
    <property type="component" value="Unassembled WGS sequence"/>
</dbReference>
<comment type="caution">
    <text evidence="6">The sequence shown here is derived from an EMBL/GenBank/DDBJ whole genome shotgun (WGS) entry which is preliminary data.</text>
</comment>
<dbReference type="AlphaFoldDB" id="A0A412ZA54"/>
<sequence length="212" mass="22173">MNILDNRIIAILRDVDAENIVDVINALVGGGIISIEIPLNHSTPAAKAASLRTIQKSHETFGDQIFLGAGTILSPEEAEAAANAGAKYIISPNMDPEVIKKTKSLGLASMPGAMTPSEIVDAYKNGADIVKIFPAGNLGTDYIKAIKGPLNFIPLAAVGGVNLENAGKLLMSGYQMIAVGGNLADKKAIQAGDYRKISSLARAYKEIVDTAV</sequence>
<evidence type="ECO:0000256" key="4">
    <source>
        <dbReference type="ARBA" id="ARBA00023239"/>
    </source>
</evidence>
<dbReference type="CDD" id="cd00452">
    <property type="entry name" value="KDPG_aldolase"/>
    <property type="match status" value="1"/>
</dbReference>
<dbReference type="PANTHER" id="PTHR30246">
    <property type="entry name" value="2-KETO-3-DEOXY-6-PHOSPHOGLUCONATE ALDOLASE"/>
    <property type="match status" value="1"/>
</dbReference>
<comment type="subunit">
    <text evidence="3">Homotrimer.</text>
</comment>
<dbReference type="InterPro" id="IPR000887">
    <property type="entry name" value="Aldlse_KDPG_KHG"/>
</dbReference>
<reference evidence="6 7" key="1">
    <citation type="submission" date="2018-08" db="EMBL/GenBank/DDBJ databases">
        <title>A genome reference for cultivated species of the human gut microbiota.</title>
        <authorList>
            <person name="Zou Y."/>
            <person name="Xue W."/>
            <person name="Luo G."/>
        </authorList>
    </citation>
    <scope>NUCLEOTIDE SEQUENCE [LARGE SCALE GENOMIC DNA]</scope>
    <source>
        <strain evidence="6 7">AF14-18</strain>
    </source>
</reference>
<dbReference type="Pfam" id="PF01081">
    <property type="entry name" value="Aldolase"/>
    <property type="match status" value="1"/>
</dbReference>
<evidence type="ECO:0000256" key="5">
    <source>
        <dbReference type="ARBA" id="ARBA00023277"/>
    </source>
</evidence>